<accession>A0A382B7K8</accession>
<protein>
    <submittedName>
        <fullName evidence="2">Uncharacterized protein</fullName>
    </submittedName>
</protein>
<dbReference type="AlphaFoldDB" id="A0A382B7K8"/>
<feature type="compositionally biased region" description="Polar residues" evidence="1">
    <location>
        <begin position="1"/>
        <end position="11"/>
    </location>
</feature>
<reference evidence="2" key="1">
    <citation type="submission" date="2018-05" db="EMBL/GenBank/DDBJ databases">
        <authorList>
            <person name="Lanie J.A."/>
            <person name="Ng W.-L."/>
            <person name="Kazmierczak K.M."/>
            <person name="Andrzejewski T.M."/>
            <person name="Davidsen T.M."/>
            <person name="Wayne K.J."/>
            <person name="Tettelin H."/>
            <person name="Glass J.I."/>
            <person name="Rusch D."/>
            <person name="Podicherti R."/>
            <person name="Tsui H.-C.T."/>
            <person name="Winkler M.E."/>
        </authorList>
    </citation>
    <scope>NUCLEOTIDE SEQUENCE</scope>
</reference>
<dbReference type="EMBL" id="UINC01028366">
    <property type="protein sequence ID" value="SVB09227.1"/>
    <property type="molecule type" value="Genomic_DNA"/>
</dbReference>
<proteinExistence type="predicted"/>
<evidence type="ECO:0000256" key="1">
    <source>
        <dbReference type="SAM" id="MobiDB-lite"/>
    </source>
</evidence>
<organism evidence="2">
    <name type="scientific">marine metagenome</name>
    <dbReference type="NCBI Taxonomy" id="408172"/>
    <lineage>
        <taxon>unclassified sequences</taxon>
        <taxon>metagenomes</taxon>
        <taxon>ecological metagenomes</taxon>
    </lineage>
</organism>
<sequence>MPLWGTSTDADNQPKWLGGVNAEGASGRKTDCFAAPGGWAMRAGQANSGNDNTSAQVEILAALSAGHASGLSAQLGEANLLSVGWVTNTSLAHDGTGRLDIYFNCDEALTVTSAAWSADAGDYETNQWYFIMDILGPTDMVSDANIVMQYYAGSGTNRITFRGVIPAAAVSGARFAFNATGATSRDCQMTTNGSAAVVDGNGTTCTWADQKLFGSSAGAGVDHSSAVWGTGVAQYNSELVETQTLETVAGSSSGSSATVLTSLACV</sequence>
<feature type="region of interest" description="Disordered" evidence="1">
    <location>
        <begin position="1"/>
        <end position="22"/>
    </location>
</feature>
<evidence type="ECO:0000313" key="2">
    <source>
        <dbReference type="EMBL" id="SVB09227.1"/>
    </source>
</evidence>
<gene>
    <name evidence="2" type="ORF">METZ01_LOCUS162081</name>
</gene>
<name>A0A382B7K8_9ZZZZ</name>